<dbReference type="Proteomes" id="UP000789396">
    <property type="component" value="Unassembled WGS sequence"/>
</dbReference>
<reference evidence="2" key="1">
    <citation type="submission" date="2021-06" db="EMBL/GenBank/DDBJ databases">
        <authorList>
            <person name="Kallberg Y."/>
            <person name="Tangrot J."/>
            <person name="Rosling A."/>
        </authorList>
    </citation>
    <scope>NUCLEOTIDE SEQUENCE</scope>
    <source>
        <strain evidence="2">IN212</strain>
    </source>
</reference>
<evidence type="ECO:0000313" key="2">
    <source>
        <dbReference type="EMBL" id="CAG8655765.1"/>
    </source>
</evidence>
<protein>
    <submittedName>
        <fullName evidence="2">12301_t:CDS:1</fullName>
    </submittedName>
</protein>
<feature type="region of interest" description="Disordered" evidence="1">
    <location>
        <begin position="110"/>
        <end position="164"/>
    </location>
</feature>
<feature type="non-terminal residue" evidence="2">
    <location>
        <position position="164"/>
    </location>
</feature>
<sequence>MNLLLSEFVGDVLATHTDRNLKSRKEVLWKLTIELLEAFSLPEPTNHPLFSNTSQNYDEGFYRLFACYNIGIERLYNIYRQDIEKTVERDTAGRRARNIIIETVAQQKQRELEKKQSGKKRTNKAVDNSQIEPDKKIKKRKISKNTNEDIGNNEELNPGAQYQD</sequence>
<comment type="caution">
    <text evidence="2">The sequence shown here is derived from an EMBL/GenBank/DDBJ whole genome shotgun (WGS) entry which is preliminary data.</text>
</comment>
<dbReference type="AlphaFoldDB" id="A0A9N9E161"/>
<evidence type="ECO:0000256" key="1">
    <source>
        <dbReference type="SAM" id="MobiDB-lite"/>
    </source>
</evidence>
<proteinExistence type="predicted"/>
<dbReference type="EMBL" id="CAJVPZ010014215">
    <property type="protein sequence ID" value="CAG8655765.1"/>
    <property type="molecule type" value="Genomic_DNA"/>
</dbReference>
<name>A0A9N9E161_9GLOM</name>
<feature type="non-terminal residue" evidence="2">
    <location>
        <position position="1"/>
    </location>
</feature>
<gene>
    <name evidence="2" type="ORF">RFULGI_LOCUS8652</name>
</gene>
<evidence type="ECO:0000313" key="3">
    <source>
        <dbReference type="Proteomes" id="UP000789396"/>
    </source>
</evidence>
<keyword evidence="3" id="KW-1185">Reference proteome</keyword>
<accession>A0A9N9E161</accession>
<organism evidence="2 3">
    <name type="scientific">Racocetra fulgida</name>
    <dbReference type="NCBI Taxonomy" id="60492"/>
    <lineage>
        <taxon>Eukaryota</taxon>
        <taxon>Fungi</taxon>
        <taxon>Fungi incertae sedis</taxon>
        <taxon>Mucoromycota</taxon>
        <taxon>Glomeromycotina</taxon>
        <taxon>Glomeromycetes</taxon>
        <taxon>Diversisporales</taxon>
        <taxon>Gigasporaceae</taxon>
        <taxon>Racocetra</taxon>
    </lineage>
</organism>
<dbReference type="OrthoDB" id="2401946at2759"/>